<reference evidence="1 2" key="1">
    <citation type="journal article" date="2019" name="Int. J. Syst. Evol. Microbiol.">
        <title>The Global Catalogue of Microorganisms (GCM) 10K type strain sequencing project: providing services to taxonomists for standard genome sequencing and annotation.</title>
        <authorList>
            <consortium name="The Broad Institute Genomics Platform"/>
            <consortium name="The Broad Institute Genome Sequencing Center for Infectious Disease"/>
            <person name="Wu L."/>
            <person name="Ma J."/>
        </authorList>
    </citation>
    <scope>NUCLEOTIDE SEQUENCE [LARGE SCALE GENOMIC DNA]</scope>
    <source>
        <strain evidence="1 2">JCM 19585</strain>
    </source>
</reference>
<dbReference type="AlphaFoldDB" id="A0A830F043"/>
<proteinExistence type="predicted"/>
<evidence type="ECO:0000313" key="2">
    <source>
        <dbReference type="Proteomes" id="UP000628840"/>
    </source>
</evidence>
<keyword evidence="2" id="KW-1185">Reference proteome</keyword>
<dbReference type="InterPro" id="IPR046164">
    <property type="entry name" value="DUF6166"/>
</dbReference>
<dbReference type="RefSeq" id="WP_188884192.1">
    <property type="nucleotide sequence ID" value="NZ_BMPF01000005.1"/>
</dbReference>
<comment type="caution">
    <text evidence="1">The sequence shown here is derived from an EMBL/GenBank/DDBJ whole genome shotgun (WGS) entry which is preliminary data.</text>
</comment>
<organism evidence="1 2">
    <name type="scientific">Halarchaeum grantii</name>
    <dbReference type="NCBI Taxonomy" id="1193105"/>
    <lineage>
        <taxon>Archaea</taxon>
        <taxon>Methanobacteriati</taxon>
        <taxon>Methanobacteriota</taxon>
        <taxon>Stenosarchaea group</taxon>
        <taxon>Halobacteria</taxon>
        <taxon>Halobacteriales</taxon>
        <taxon>Halobacteriaceae</taxon>
    </lineage>
</organism>
<gene>
    <name evidence="1" type="ORF">GCM10009037_26780</name>
</gene>
<name>A0A830F043_9EURY</name>
<evidence type="ECO:0000313" key="1">
    <source>
        <dbReference type="EMBL" id="GGL41814.1"/>
    </source>
</evidence>
<protein>
    <submittedName>
        <fullName evidence="1">Uncharacterized protein</fullName>
    </submittedName>
</protein>
<dbReference type="OrthoDB" id="225682at2157"/>
<sequence>MSGTLDDGTTAVPTYEGGEIRYVGSRERGDVLVTTHPGGERLTPERSLRIVQHSPSGFAVGYRGSGPAQLALAILLDYTDNAALAREHYQTFTDEVVSQLEYGADGTWTITNAPIEYVLPDDVAPTA</sequence>
<dbReference type="Pfam" id="PF19663">
    <property type="entry name" value="DUF6166"/>
    <property type="match status" value="1"/>
</dbReference>
<dbReference type="Proteomes" id="UP000628840">
    <property type="component" value="Unassembled WGS sequence"/>
</dbReference>
<dbReference type="EMBL" id="BMPF01000005">
    <property type="protein sequence ID" value="GGL41814.1"/>
    <property type="molecule type" value="Genomic_DNA"/>
</dbReference>
<accession>A0A830F043</accession>